<gene>
    <name evidence="2" type="ORF">SAMN04487926_127137</name>
</gene>
<dbReference type="RefSeq" id="WP_091787211.1">
    <property type="nucleotide sequence ID" value="NZ_FNDI01000027.1"/>
</dbReference>
<dbReference type="InterPro" id="IPR011335">
    <property type="entry name" value="Restrct_endonuc-II-like"/>
</dbReference>
<dbReference type="InterPro" id="IPR052906">
    <property type="entry name" value="Type_IV_Methyl-Rstrct_Enzyme"/>
</dbReference>
<protein>
    <submittedName>
        <fullName evidence="2">Restriction endonuclease</fullName>
    </submittedName>
</protein>
<comment type="caution">
    <text evidence="2">The sequence shown here is derived from an EMBL/GenBank/DDBJ whole genome shotgun (WGS) entry which is preliminary data.</text>
</comment>
<dbReference type="EMBL" id="FNDI01000027">
    <property type="protein sequence ID" value="SDI94044.1"/>
    <property type="molecule type" value="Genomic_DNA"/>
</dbReference>
<name>A0A7Z7BDW6_9BURK</name>
<dbReference type="GO" id="GO:0015666">
    <property type="term" value="F:restriction endodeoxyribonuclease activity"/>
    <property type="evidence" value="ECO:0007669"/>
    <property type="project" value="TreeGrafter"/>
</dbReference>
<dbReference type="GO" id="GO:0009307">
    <property type="term" value="P:DNA restriction-modification system"/>
    <property type="evidence" value="ECO:0007669"/>
    <property type="project" value="InterPro"/>
</dbReference>
<dbReference type="PANTHER" id="PTHR30015">
    <property type="entry name" value="MRR RESTRICTION SYSTEM PROTEIN"/>
    <property type="match status" value="1"/>
</dbReference>
<proteinExistence type="predicted"/>
<dbReference type="Proteomes" id="UP000198900">
    <property type="component" value="Unassembled WGS sequence"/>
</dbReference>
<accession>A0A7Z7BDW6</accession>
<evidence type="ECO:0000313" key="3">
    <source>
        <dbReference type="Proteomes" id="UP000198900"/>
    </source>
</evidence>
<organism evidence="2 3">
    <name type="scientific">Paraburkholderia steynii</name>
    <dbReference type="NCBI Taxonomy" id="1245441"/>
    <lineage>
        <taxon>Bacteria</taxon>
        <taxon>Pseudomonadati</taxon>
        <taxon>Pseudomonadota</taxon>
        <taxon>Betaproteobacteria</taxon>
        <taxon>Burkholderiales</taxon>
        <taxon>Burkholderiaceae</taxon>
        <taxon>Paraburkholderia</taxon>
    </lineage>
</organism>
<evidence type="ECO:0000259" key="1">
    <source>
        <dbReference type="Pfam" id="PF04471"/>
    </source>
</evidence>
<dbReference type="PANTHER" id="PTHR30015:SF7">
    <property type="entry name" value="TYPE IV METHYL-DIRECTED RESTRICTION ENZYME ECOKMRR"/>
    <property type="match status" value="1"/>
</dbReference>
<sequence length="281" mass="31638">MPTVTAQGLRDLVGELIAGSIEMHRGSREYSNETYVRPSGDPNDDEIDDFLLSNPILDLETVSQLTNPGLLGFSLSTAHATEEWLAEFRENVAAWASTKEWEAADLVSYHVLAQYDVPEPERRIWTSQTALDLSLFSHAPNHLLLAEKLLRQGRLLSEMGWREFEKLIGEILESQGWTVTVMRGTKDGGIDVLSEKHDDVLGTLRAIWQAKKYGPGKKVTLNHLRELSAVVERDRATKGIIVTTSSFTGGAIDWVHSDKYRLDAKDGKFVEKWVRSRLYET</sequence>
<reference evidence="2" key="1">
    <citation type="submission" date="2016-10" db="EMBL/GenBank/DDBJ databases">
        <authorList>
            <person name="Varghese N."/>
            <person name="Submissions S."/>
        </authorList>
    </citation>
    <scope>NUCLEOTIDE SEQUENCE [LARGE SCALE GENOMIC DNA]</scope>
    <source>
        <strain evidence="2">YR281</strain>
    </source>
</reference>
<keyword evidence="2" id="KW-0378">Hydrolase</keyword>
<dbReference type="Pfam" id="PF04471">
    <property type="entry name" value="Mrr_cat"/>
    <property type="match status" value="1"/>
</dbReference>
<dbReference type="Gene3D" id="3.40.1350.10">
    <property type="match status" value="1"/>
</dbReference>
<keyword evidence="2" id="KW-0540">Nuclease</keyword>
<feature type="domain" description="Restriction endonuclease type IV Mrr" evidence="1">
    <location>
        <begin position="157"/>
        <end position="258"/>
    </location>
</feature>
<keyword evidence="3" id="KW-1185">Reference proteome</keyword>
<dbReference type="InterPro" id="IPR011856">
    <property type="entry name" value="tRNA_endonuc-like_dom_sf"/>
</dbReference>
<dbReference type="AlphaFoldDB" id="A0A7Z7BDW6"/>
<dbReference type="GO" id="GO:0003677">
    <property type="term" value="F:DNA binding"/>
    <property type="evidence" value="ECO:0007669"/>
    <property type="project" value="InterPro"/>
</dbReference>
<keyword evidence="2" id="KW-0255">Endonuclease</keyword>
<evidence type="ECO:0000313" key="2">
    <source>
        <dbReference type="EMBL" id="SDI94044.1"/>
    </source>
</evidence>
<dbReference type="SUPFAM" id="SSF52980">
    <property type="entry name" value="Restriction endonuclease-like"/>
    <property type="match status" value="1"/>
</dbReference>
<dbReference type="InterPro" id="IPR007560">
    <property type="entry name" value="Restrct_endonuc_IV_Mrr"/>
</dbReference>